<evidence type="ECO:0000256" key="6">
    <source>
        <dbReference type="RuleBase" id="RU361277"/>
    </source>
</evidence>
<dbReference type="AlphaFoldDB" id="A0A414FZ12"/>
<dbReference type="GO" id="GO:0008270">
    <property type="term" value="F:zinc ion binding"/>
    <property type="evidence" value="ECO:0007669"/>
    <property type="project" value="InterPro"/>
</dbReference>
<dbReference type="Proteomes" id="UP000286050">
    <property type="component" value="Unassembled WGS sequence"/>
</dbReference>
<dbReference type="InterPro" id="IPR036291">
    <property type="entry name" value="NAD(P)-bd_dom_sf"/>
</dbReference>
<dbReference type="PANTHER" id="PTHR42813">
    <property type="entry name" value="ZINC-TYPE ALCOHOL DEHYDROGENASE-LIKE"/>
    <property type="match status" value="1"/>
</dbReference>
<evidence type="ECO:0000313" key="10">
    <source>
        <dbReference type="Proteomes" id="UP000286050"/>
    </source>
</evidence>
<evidence type="ECO:0000256" key="3">
    <source>
        <dbReference type="ARBA" id="ARBA00022723"/>
    </source>
</evidence>
<dbReference type="Gene3D" id="3.90.180.10">
    <property type="entry name" value="Medium-chain alcohol dehydrogenases, catalytic domain"/>
    <property type="match status" value="1"/>
</dbReference>
<dbReference type="CDD" id="cd05278">
    <property type="entry name" value="FDH_like"/>
    <property type="match status" value="1"/>
</dbReference>
<keyword evidence="3 6" id="KW-0479">Metal-binding</keyword>
<dbReference type="RefSeq" id="WP_118271774.1">
    <property type="nucleotide sequence ID" value="NZ_QSJI01000002.1"/>
</dbReference>
<evidence type="ECO:0000256" key="2">
    <source>
        <dbReference type="ARBA" id="ARBA00008072"/>
    </source>
</evidence>
<evidence type="ECO:0000256" key="7">
    <source>
        <dbReference type="SAM" id="MobiDB-lite"/>
    </source>
</evidence>
<dbReference type="Pfam" id="PF08240">
    <property type="entry name" value="ADH_N"/>
    <property type="match status" value="1"/>
</dbReference>
<feature type="region of interest" description="Disordered" evidence="7">
    <location>
        <begin position="1"/>
        <end position="23"/>
    </location>
</feature>
<name>A0A414FZ12_9ACTN</name>
<feature type="domain" description="Enoyl reductase (ER)" evidence="8">
    <location>
        <begin position="8"/>
        <end position="345"/>
    </location>
</feature>
<dbReference type="SUPFAM" id="SSF50129">
    <property type="entry name" value="GroES-like"/>
    <property type="match status" value="1"/>
</dbReference>
<gene>
    <name evidence="9" type="ORF">DW787_04430</name>
</gene>
<reference evidence="9 10" key="1">
    <citation type="submission" date="2018-08" db="EMBL/GenBank/DDBJ databases">
        <title>A genome reference for cultivated species of the human gut microbiota.</title>
        <authorList>
            <person name="Zou Y."/>
            <person name="Xue W."/>
            <person name="Luo G."/>
        </authorList>
    </citation>
    <scope>NUCLEOTIDE SEQUENCE [LARGE SCALE GENOMIC DNA]</scope>
    <source>
        <strain evidence="9 10">AM30-5LB</strain>
    </source>
</reference>
<feature type="compositionally biased region" description="Basic and acidic residues" evidence="7">
    <location>
        <begin position="1"/>
        <end position="19"/>
    </location>
</feature>
<keyword evidence="5" id="KW-0560">Oxidoreductase</keyword>
<evidence type="ECO:0000256" key="4">
    <source>
        <dbReference type="ARBA" id="ARBA00022833"/>
    </source>
</evidence>
<dbReference type="GO" id="GO:0016491">
    <property type="term" value="F:oxidoreductase activity"/>
    <property type="evidence" value="ECO:0007669"/>
    <property type="project" value="UniProtKB-KW"/>
</dbReference>
<dbReference type="InterPro" id="IPR020843">
    <property type="entry name" value="ER"/>
</dbReference>
<comment type="similarity">
    <text evidence="2 6">Belongs to the zinc-containing alcohol dehydrogenase family.</text>
</comment>
<sequence>MKALVHDGSGHIALEDRPEPQLQSPTDAIVRVTRSTICTSDLHIIHGAVPRAMPNTVLGHEFVGVVEQVGEGVRALKPGDRVAVSCETFCGECFYCERGWVNNCVEGGWELGCCEDGCQAELVRVAHADHTCAPIPADVTDEDALFLGDIVATGHWGASIAGIEPGSTVAVIGAGPVGLTTMMCARLHEPATIIAIDIDPARLALTRERGLADAVIDASGMDLAAVEAAVRELSRNRGADSVIEAAGGSNTFEMAWRIARPHGVVVLSAMYEGPQTLPLHQMYGKNLVFKTGGVDACNMGETMRLVQEGRIDTSCLISGRYPLNDIVEAYRAFEAHEDGCLKLVITPWEDR</sequence>
<comment type="caution">
    <text evidence="9">The sequence shown here is derived from an EMBL/GenBank/DDBJ whole genome shotgun (WGS) entry which is preliminary data.</text>
</comment>
<dbReference type="SMART" id="SM00829">
    <property type="entry name" value="PKS_ER"/>
    <property type="match status" value="1"/>
</dbReference>
<evidence type="ECO:0000256" key="5">
    <source>
        <dbReference type="ARBA" id="ARBA00023002"/>
    </source>
</evidence>
<protein>
    <submittedName>
        <fullName evidence="9">Alcohol dehydrogenase</fullName>
    </submittedName>
</protein>
<dbReference type="Pfam" id="PF00107">
    <property type="entry name" value="ADH_zinc_N"/>
    <property type="match status" value="1"/>
</dbReference>
<dbReference type="InterPro" id="IPR013154">
    <property type="entry name" value="ADH-like_N"/>
</dbReference>
<keyword evidence="4 6" id="KW-0862">Zinc</keyword>
<dbReference type="PANTHER" id="PTHR42813:SF4">
    <property type="entry name" value="NADP-DEPENDENT ISOPROPANOL DEHYDROGENASE"/>
    <property type="match status" value="1"/>
</dbReference>
<dbReference type="InterPro" id="IPR011032">
    <property type="entry name" value="GroES-like_sf"/>
</dbReference>
<organism evidence="9 10">
    <name type="scientific">Collinsella intestinalis</name>
    <dbReference type="NCBI Taxonomy" id="147207"/>
    <lineage>
        <taxon>Bacteria</taxon>
        <taxon>Bacillati</taxon>
        <taxon>Actinomycetota</taxon>
        <taxon>Coriobacteriia</taxon>
        <taxon>Coriobacteriales</taxon>
        <taxon>Coriobacteriaceae</taxon>
        <taxon>Collinsella</taxon>
    </lineage>
</organism>
<evidence type="ECO:0000259" key="8">
    <source>
        <dbReference type="SMART" id="SM00829"/>
    </source>
</evidence>
<dbReference type="EMBL" id="QSJI01000002">
    <property type="protein sequence ID" value="RHD56780.1"/>
    <property type="molecule type" value="Genomic_DNA"/>
</dbReference>
<evidence type="ECO:0000313" key="9">
    <source>
        <dbReference type="EMBL" id="RHD56780.1"/>
    </source>
</evidence>
<dbReference type="Gene3D" id="3.40.50.720">
    <property type="entry name" value="NAD(P)-binding Rossmann-like Domain"/>
    <property type="match status" value="1"/>
</dbReference>
<comment type="cofactor">
    <cofactor evidence="1 6">
        <name>Zn(2+)</name>
        <dbReference type="ChEBI" id="CHEBI:29105"/>
    </cofactor>
</comment>
<dbReference type="InterPro" id="IPR002328">
    <property type="entry name" value="ADH_Zn_CS"/>
</dbReference>
<accession>A0A414FZ12</accession>
<dbReference type="PROSITE" id="PS00059">
    <property type="entry name" value="ADH_ZINC"/>
    <property type="match status" value="1"/>
</dbReference>
<dbReference type="SUPFAM" id="SSF51735">
    <property type="entry name" value="NAD(P)-binding Rossmann-fold domains"/>
    <property type="match status" value="1"/>
</dbReference>
<evidence type="ECO:0000256" key="1">
    <source>
        <dbReference type="ARBA" id="ARBA00001947"/>
    </source>
</evidence>
<dbReference type="InterPro" id="IPR013149">
    <property type="entry name" value="ADH-like_C"/>
</dbReference>
<proteinExistence type="inferred from homology"/>